<feature type="domain" description="Methyltransferase small" evidence="7">
    <location>
        <begin position="23"/>
        <end position="138"/>
    </location>
</feature>
<dbReference type="CDD" id="cd02440">
    <property type="entry name" value="AdoMet_MTases"/>
    <property type="match status" value="1"/>
</dbReference>
<dbReference type="InterPro" id="IPR007848">
    <property type="entry name" value="Small_mtfrase_dom"/>
</dbReference>
<evidence type="ECO:0000256" key="4">
    <source>
        <dbReference type="ARBA" id="ARBA00022691"/>
    </source>
</evidence>
<dbReference type="Gene3D" id="3.40.50.150">
    <property type="entry name" value="Vaccinia Virus protein VP39"/>
    <property type="match status" value="1"/>
</dbReference>
<evidence type="ECO:0000256" key="1">
    <source>
        <dbReference type="ARBA" id="ARBA00022490"/>
    </source>
</evidence>
<sequence>MFHFKQFSVDQTGCAMKINTDGVLLGALAAAENAGDILDIGTGTGVIALMLAQRFTTASIDAVEIDKSAAQTAKANFAASPFAGRLKVYALSFERFFEDNPDKKYNLIVSNPPFYINSLKSPGAGKQLAKHADAALFDNMLSGVSAHLQTGGVFWLVLPIDTAKLVKHQAQQYGLNLQQLINIGSYPQSEPHRQLLVFGLTETKLQQNDFVIYDAPKQYTGQYCMALQQFFTIFP</sequence>
<proteinExistence type="inferred from homology"/>
<dbReference type="Pfam" id="PF05175">
    <property type="entry name" value="MTS"/>
    <property type="match status" value="1"/>
</dbReference>
<evidence type="ECO:0000313" key="8">
    <source>
        <dbReference type="EMBL" id="QKJ30055.1"/>
    </source>
</evidence>
<evidence type="ECO:0000259" key="7">
    <source>
        <dbReference type="Pfam" id="PF05175"/>
    </source>
</evidence>
<name>A0A7D4TUX8_9SPHI</name>
<comment type="catalytic activity">
    <reaction evidence="6">
        <text>adenosine(37) in tRNA1(Val) + S-adenosyl-L-methionine = N(6)-methyladenosine(37) in tRNA1(Val) + S-adenosyl-L-homocysteine + H(+)</text>
        <dbReference type="Rhea" id="RHEA:43160"/>
        <dbReference type="Rhea" id="RHEA-COMP:10369"/>
        <dbReference type="Rhea" id="RHEA-COMP:10370"/>
        <dbReference type="ChEBI" id="CHEBI:15378"/>
        <dbReference type="ChEBI" id="CHEBI:57856"/>
        <dbReference type="ChEBI" id="CHEBI:59789"/>
        <dbReference type="ChEBI" id="CHEBI:74411"/>
        <dbReference type="ChEBI" id="CHEBI:74449"/>
        <dbReference type="EC" id="2.1.1.223"/>
    </reaction>
</comment>
<dbReference type="PROSITE" id="PS00092">
    <property type="entry name" value="N6_MTASE"/>
    <property type="match status" value="1"/>
</dbReference>
<evidence type="ECO:0000256" key="3">
    <source>
        <dbReference type="ARBA" id="ARBA00022679"/>
    </source>
</evidence>
<accession>A0A7D4TUX8</accession>
<keyword evidence="4 6" id="KW-0949">S-adenosyl-L-methionine</keyword>
<dbReference type="RefSeq" id="WP_173414745.1">
    <property type="nucleotide sequence ID" value="NZ_CP054139.1"/>
</dbReference>
<keyword evidence="9" id="KW-1185">Reference proteome</keyword>
<dbReference type="InterPro" id="IPR002052">
    <property type="entry name" value="DNA_methylase_N6_adenine_CS"/>
</dbReference>
<dbReference type="GO" id="GO:0016430">
    <property type="term" value="F:tRNA (adenine-N6)-methyltransferase activity"/>
    <property type="evidence" value="ECO:0007669"/>
    <property type="project" value="UniProtKB-UniRule"/>
</dbReference>
<dbReference type="InterPro" id="IPR022882">
    <property type="entry name" value="tRNA_adenine-N6_MeTrfase"/>
</dbReference>
<dbReference type="PANTHER" id="PTHR47739:SF1">
    <property type="entry name" value="TRNA1(VAL) (ADENINE(37)-N6)-METHYLTRANSFERASE"/>
    <property type="match status" value="1"/>
</dbReference>
<keyword evidence="1 6" id="KW-0963">Cytoplasm</keyword>
<dbReference type="SUPFAM" id="SSF53335">
    <property type="entry name" value="S-adenosyl-L-methionine-dependent methyltransferases"/>
    <property type="match status" value="1"/>
</dbReference>
<dbReference type="KEGG" id="mmab:HQ865_09895"/>
<reference evidence="8 9" key="1">
    <citation type="submission" date="2020-05" db="EMBL/GenBank/DDBJ databases">
        <title>Mucilaginibacter mali sp. nov.</title>
        <authorList>
            <person name="Kim H.S."/>
            <person name="Lee K.C."/>
            <person name="Suh M.K."/>
            <person name="Kim J.-S."/>
            <person name="Han K.-I."/>
            <person name="Eom M.K."/>
            <person name="Shin Y.K."/>
            <person name="Lee J.-S."/>
        </authorList>
    </citation>
    <scope>NUCLEOTIDE SEQUENCE [LARGE SCALE GENOMIC DNA]</scope>
    <source>
        <strain evidence="8 9">G2-14</strain>
    </source>
</reference>
<dbReference type="Proteomes" id="UP000505355">
    <property type="component" value="Chromosome"/>
</dbReference>
<comment type="similarity">
    <text evidence="6">Belongs to the methyltransferase superfamily. tRNA (adenine-N(6)-)-methyltransferase family.</text>
</comment>
<dbReference type="AlphaFoldDB" id="A0A7D4TUX8"/>
<keyword evidence="2 6" id="KW-0489">Methyltransferase</keyword>
<dbReference type="PANTHER" id="PTHR47739">
    <property type="entry name" value="TRNA1(VAL) (ADENINE(37)-N6)-METHYLTRANSFERASE"/>
    <property type="match status" value="1"/>
</dbReference>
<comment type="subcellular location">
    <subcellularLocation>
        <location evidence="6">Cytoplasm</location>
    </subcellularLocation>
</comment>
<dbReference type="GO" id="GO:0032259">
    <property type="term" value="P:methylation"/>
    <property type="evidence" value="ECO:0007669"/>
    <property type="project" value="UniProtKB-KW"/>
</dbReference>
<comment type="function">
    <text evidence="6">Specifically methylates the adenine in position 37 of tRNA(1)(Val) (anticodon cmo5UAC).</text>
</comment>
<protein>
    <recommendedName>
        <fullName evidence="6">tRNA1(Val) (adenine(37)-N6)-methyltransferase</fullName>
        <ecNumber evidence="6">2.1.1.223</ecNumber>
    </recommendedName>
    <alternativeName>
        <fullName evidence="6">tRNA m6A37 methyltransferase</fullName>
    </alternativeName>
</protein>
<dbReference type="InterPro" id="IPR050210">
    <property type="entry name" value="tRNA_Adenine-N(6)_MTase"/>
</dbReference>
<organism evidence="8 9">
    <name type="scientific">Mucilaginibacter mali</name>
    <dbReference type="NCBI Taxonomy" id="2740462"/>
    <lineage>
        <taxon>Bacteria</taxon>
        <taxon>Pseudomonadati</taxon>
        <taxon>Bacteroidota</taxon>
        <taxon>Sphingobacteriia</taxon>
        <taxon>Sphingobacteriales</taxon>
        <taxon>Sphingobacteriaceae</taxon>
        <taxon>Mucilaginibacter</taxon>
    </lineage>
</organism>
<evidence type="ECO:0000256" key="5">
    <source>
        <dbReference type="ARBA" id="ARBA00022694"/>
    </source>
</evidence>
<dbReference type="InterPro" id="IPR029063">
    <property type="entry name" value="SAM-dependent_MTases_sf"/>
</dbReference>
<gene>
    <name evidence="8" type="ORF">HQ865_09895</name>
</gene>
<dbReference type="EC" id="2.1.1.223" evidence="6"/>
<dbReference type="HAMAP" id="MF_01872">
    <property type="entry name" value="tRNA_methyltr_YfiC"/>
    <property type="match status" value="1"/>
</dbReference>
<evidence type="ECO:0000256" key="2">
    <source>
        <dbReference type="ARBA" id="ARBA00022603"/>
    </source>
</evidence>
<dbReference type="EMBL" id="CP054139">
    <property type="protein sequence ID" value="QKJ30055.1"/>
    <property type="molecule type" value="Genomic_DNA"/>
</dbReference>
<dbReference type="GO" id="GO:0003676">
    <property type="term" value="F:nucleic acid binding"/>
    <property type="evidence" value="ECO:0007669"/>
    <property type="project" value="InterPro"/>
</dbReference>
<evidence type="ECO:0000313" key="9">
    <source>
        <dbReference type="Proteomes" id="UP000505355"/>
    </source>
</evidence>
<evidence type="ECO:0000256" key="6">
    <source>
        <dbReference type="HAMAP-Rule" id="MF_01872"/>
    </source>
</evidence>
<keyword evidence="3 6" id="KW-0808">Transferase</keyword>
<dbReference type="GO" id="GO:0008033">
    <property type="term" value="P:tRNA processing"/>
    <property type="evidence" value="ECO:0007669"/>
    <property type="project" value="UniProtKB-UniRule"/>
</dbReference>
<dbReference type="GO" id="GO:0005737">
    <property type="term" value="C:cytoplasm"/>
    <property type="evidence" value="ECO:0007669"/>
    <property type="project" value="UniProtKB-SubCell"/>
</dbReference>
<keyword evidence="5 6" id="KW-0819">tRNA processing</keyword>